<keyword evidence="5 13" id="KW-0432">Leucine biosynthesis</keyword>
<keyword evidence="10 13" id="KW-0411">Iron-sulfur</keyword>
<comment type="catalytic activity">
    <reaction evidence="1 13">
        <text>(2R,3S)-3-isopropylmalate = (2S)-2-isopropylmalate</text>
        <dbReference type="Rhea" id="RHEA:32287"/>
        <dbReference type="ChEBI" id="CHEBI:1178"/>
        <dbReference type="ChEBI" id="CHEBI:35121"/>
        <dbReference type="EC" id="4.2.1.33"/>
    </reaction>
</comment>
<feature type="binding site" evidence="13">
    <location>
        <position position="351"/>
    </location>
    <ligand>
        <name>[4Fe-4S] cluster</name>
        <dbReference type="ChEBI" id="CHEBI:49883"/>
    </ligand>
</feature>
<dbReference type="InterPro" id="IPR050067">
    <property type="entry name" value="IPM_dehydratase_rel_enz"/>
</dbReference>
<evidence type="ECO:0000256" key="4">
    <source>
        <dbReference type="ARBA" id="ARBA00011271"/>
    </source>
</evidence>
<dbReference type="InterPro" id="IPR015931">
    <property type="entry name" value="Acnase/IPM_dHydase_lsu_aba_1/3"/>
</dbReference>
<proteinExistence type="inferred from homology"/>
<dbReference type="GO" id="GO:0009098">
    <property type="term" value="P:L-leucine biosynthetic process"/>
    <property type="evidence" value="ECO:0007669"/>
    <property type="project" value="UniProtKB-UniRule"/>
</dbReference>
<evidence type="ECO:0000256" key="2">
    <source>
        <dbReference type="ARBA" id="ARBA00002695"/>
    </source>
</evidence>
<dbReference type="RefSeq" id="WP_044422914.1">
    <property type="nucleotide sequence ID" value="NZ_JYHK01000069.1"/>
</dbReference>
<keyword evidence="8 13" id="KW-0479">Metal-binding</keyword>
<comment type="pathway">
    <text evidence="3 13">Amino-acid biosynthesis; L-leucine biosynthesis; L-leucine from 3-methyl-2-oxobutanoate: step 2/4.</text>
</comment>
<sequence length="473" mass="51115">MTSPRTLYQKHIDSHTVWPLDDQGHVLLYIDRQVANEYTSPQAFSGLREADRQVWRPSATLAVVDHVNPTAPNRIATMPDAGGALQVSYFEQNCRDFGIELFDVLDKRQGIEHVVAPEQGFILPGMVVAAGDSHTTTYGALGAFGFGIGTSEIEHLLATQTLVYKRLKTMRVTVVGELGAGVTSKDIIMALIEKIGASGATGYAIEFAGPVISALSVEARMTICNMAVEAGARGAFMAPDDKVYDYVKSKPRAPKGEQWLAAERKWRDLYTDEGAVFDSEVEIDVNALEPMVTWGTSPDQASRIGATVPDPALQADLILRQGMQRALNYMGLEAGMPLSEVKISHAFIGSCTNARIEDLRDVARVVKGKKVASTVRAMIVPGSTLVRDQAEQEGLAEIFLDAGFEWRQSGCSMCLAMNDDVLAPGDRCASSTNRNFEGRQGAGARTHLMSPAMVAAAAIRGHLTDVRSLAQEA</sequence>
<organism evidence="15 16">
    <name type="scientific">Pseudomonas syringae pv. viburni</name>
    <dbReference type="NCBI Taxonomy" id="251703"/>
    <lineage>
        <taxon>Bacteria</taxon>
        <taxon>Pseudomonadati</taxon>
        <taxon>Pseudomonadota</taxon>
        <taxon>Gammaproteobacteria</taxon>
        <taxon>Pseudomonadales</taxon>
        <taxon>Pseudomonadaceae</taxon>
        <taxon>Pseudomonas</taxon>
    </lineage>
</organism>
<feature type="binding site" evidence="13">
    <location>
        <position position="411"/>
    </location>
    <ligand>
        <name>[4Fe-4S] cluster</name>
        <dbReference type="ChEBI" id="CHEBI:49883"/>
    </ligand>
</feature>
<evidence type="ECO:0000256" key="12">
    <source>
        <dbReference type="ARBA" id="ARBA00023304"/>
    </source>
</evidence>
<evidence type="ECO:0000256" key="13">
    <source>
        <dbReference type="HAMAP-Rule" id="MF_01026"/>
    </source>
</evidence>
<dbReference type="EMBL" id="LJRR01000176">
    <property type="protein sequence ID" value="KPZ17376.1"/>
    <property type="molecule type" value="Genomic_DNA"/>
</dbReference>
<dbReference type="Pfam" id="PF00330">
    <property type="entry name" value="Aconitase"/>
    <property type="match status" value="1"/>
</dbReference>
<evidence type="ECO:0000256" key="3">
    <source>
        <dbReference type="ARBA" id="ARBA00004729"/>
    </source>
</evidence>
<dbReference type="PANTHER" id="PTHR43822:SF9">
    <property type="entry name" value="3-ISOPROPYLMALATE DEHYDRATASE"/>
    <property type="match status" value="1"/>
</dbReference>
<dbReference type="PATRIC" id="fig|251703.9.peg.3161"/>
<keyword evidence="12 13" id="KW-0100">Branched-chain amino acid biosynthesis</keyword>
<dbReference type="InterPro" id="IPR018136">
    <property type="entry name" value="Aconitase_4Fe-4S_BS"/>
</dbReference>
<dbReference type="HAMAP" id="MF_01026">
    <property type="entry name" value="LeuC_type1"/>
    <property type="match status" value="1"/>
</dbReference>
<keyword evidence="9 13" id="KW-0408">Iron</keyword>
<evidence type="ECO:0000256" key="9">
    <source>
        <dbReference type="ARBA" id="ARBA00023004"/>
    </source>
</evidence>
<keyword evidence="6 13" id="KW-0004">4Fe-4S</keyword>
<gene>
    <name evidence="13" type="primary">leuC</name>
    <name evidence="15" type="ORF">ALO40_02254</name>
</gene>
<dbReference type="GO" id="GO:0051539">
    <property type="term" value="F:4 iron, 4 sulfur cluster binding"/>
    <property type="evidence" value="ECO:0007669"/>
    <property type="project" value="UniProtKB-KW"/>
</dbReference>
<dbReference type="InterPro" id="IPR004430">
    <property type="entry name" value="3-IsopropMal_deHydase_lsu"/>
</dbReference>
<protein>
    <recommendedName>
        <fullName evidence="13">3-isopropylmalate dehydratase large subunit</fullName>
        <ecNumber evidence="13">4.2.1.33</ecNumber>
    </recommendedName>
    <alternativeName>
        <fullName evidence="13">Alpha-IPM isomerase</fullName>
        <shortName evidence="13">IPMI</shortName>
    </alternativeName>
    <alternativeName>
        <fullName evidence="13">Isopropylmalate isomerase</fullName>
    </alternativeName>
</protein>
<dbReference type="GO" id="GO:0003861">
    <property type="term" value="F:3-isopropylmalate dehydratase activity"/>
    <property type="evidence" value="ECO:0007669"/>
    <property type="project" value="UniProtKB-UniRule"/>
</dbReference>
<feature type="binding site" evidence="13">
    <location>
        <position position="414"/>
    </location>
    <ligand>
        <name>[4Fe-4S] cluster</name>
        <dbReference type="ChEBI" id="CHEBI:49883"/>
    </ligand>
</feature>
<feature type="domain" description="Aconitase/3-isopropylmalate dehydratase large subunit alpha/beta/alpha" evidence="14">
    <location>
        <begin position="12"/>
        <end position="461"/>
    </location>
</feature>
<dbReference type="GO" id="GO:0046872">
    <property type="term" value="F:metal ion binding"/>
    <property type="evidence" value="ECO:0007669"/>
    <property type="project" value="UniProtKB-KW"/>
</dbReference>
<dbReference type="InterPro" id="IPR033941">
    <property type="entry name" value="IPMI_cat"/>
</dbReference>
<dbReference type="Gene3D" id="3.30.499.10">
    <property type="entry name" value="Aconitase, domain 3"/>
    <property type="match status" value="2"/>
</dbReference>
<evidence type="ECO:0000256" key="8">
    <source>
        <dbReference type="ARBA" id="ARBA00022723"/>
    </source>
</evidence>
<keyword evidence="7 13" id="KW-0028">Amino-acid biosynthesis</keyword>
<evidence type="ECO:0000256" key="10">
    <source>
        <dbReference type="ARBA" id="ARBA00023014"/>
    </source>
</evidence>
<dbReference type="EC" id="4.2.1.33" evidence="13"/>
<dbReference type="InterPro" id="IPR036008">
    <property type="entry name" value="Aconitase_4Fe-4S_dom"/>
</dbReference>
<comment type="similarity">
    <text evidence="13">Belongs to the aconitase/IPM isomerase family. LeuC type 1 subfamily.</text>
</comment>
<evidence type="ECO:0000256" key="1">
    <source>
        <dbReference type="ARBA" id="ARBA00000491"/>
    </source>
</evidence>
<dbReference type="PROSITE" id="PS01244">
    <property type="entry name" value="ACONITASE_2"/>
    <property type="match status" value="1"/>
</dbReference>
<dbReference type="NCBIfam" id="TIGR00170">
    <property type="entry name" value="leuC"/>
    <property type="match status" value="1"/>
</dbReference>
<comment type="function">
    <text evidence="2 13">Catalyzes the isomerization between 2-isopropylmalate and 3-isopropylmalate, via the formation of 2-isopropylmaleate.</text>
</comment>
<evidence type="ECO:0000259" key="14">
    <source>
        <dbReference type="Pfam" id="PF00330"/>
    </source>
</evidence>
<dbReference type="UniPathway" id="UPA00048">
    <property type="reaction ID" value="UER00071"/>
</dbReference>
<accession>A0A0Q0CUL0</accession>
<evidence type="ECO:0000256" key="5">
    <source>
        <dbReference type="ARBA" id="ARBA00022430"/>
    </source>
</evidence>
<dbReference type="PANTHER" id="PTHR43822">
    <property type="entry name" value="HOMOACONITASE, MITOCHONDRIAL-RELATED"/>
    <property type="match status" value="1"/>
</dbReference>
<evidence type="ECO:0000256" key="11">
    <source>
        <dbReference type="ARBA" id="ARBA00023239"/>
    </source>
</evidence>
<dbReference type="Proteomes" id="UP000050317">
    <property type="component" value="Unassembled WGS sequence"/>
</dbReference>
<dbReference type="SUPFAM" id="SSF53732">
    <property type="entry name" value="Aconitase iron-sulfur domain"/>
    <property type="match status" value="1"/>
</dbReference>
<reference evidence="15 16" key="1">
    <citation type="submission" date="2015-09" db="EMBL/GenBank/DDBJ databases">
        <title>Genome announcement of multiple Pseudomonas syringae strains.</title>
        <authorList>
            <person name="Thakur S."/>
            <person name="Wang P.W."/>
            <person name="Gong Y."/>
            <person name="Weir B.S."/>
            <person name="Guttman D.S."/>
        </authorList>
    </citation>
    <scope>NUCLEOTIDE SEQUENCE [LARGE SCALE GENOMIC DNA]</scope>
    <source>
        <strain evidence="15 16">ICMP3963</strain>
    </source>
</reference>
<evidence type="ECO:0000256" key="7">
    <source>
        <dbReference type="ARBA" id="ARBA00022605"/>
    </source>
</evidence>
<evidence type="ECO:0000256" key="6">
    <source>
        <dbReference type="ARBA" id="ARBA00022485"/>
    </source>
</evidence>
<evidence type="ECO:0000313" key="16">
    <source>
        <dbReference type="Proteomes" id="UP000050317"/>
    </source>
</evidence>
<name>A0A0Q0CUL0_9PSED</name>
<dbReference type="NCBIfam" id="NF004016">
    <property type="entry name" value="PRK05478.1"/>
    <property type="match status" value="1"/>
</dbReference>
<comment type="caution">
    <text evidence="15">The sequence shown here is derived from an EMBL/GenBank/DDBJ whole genome shotgun (WGS) entry which is preliminary data.</text>
</comment>
<evidence type="ECO:0000313" key="15">
    <source>
        <dbReference type="EMBL" id="KPZ17376.1"/>
    </source>
</evidence>
<dbReference type="NCBIfam" id="NF009116">
    <property type="entry name" value="PRK12466.1"/>
    <property type="match status" value="1"/>
</dbReference>
<dbReference type="FunFam" id="3.30.499.10:FF:000007">
    <property type="entry name" value="3-isopropylmalate dehydratase large subunit"/>
    <property type="match status" value="1"/>
</dbReference>
<keyword evidence="11 13" id="KW-0456">Lyase</keyword>
<dbReference type="CDD" id="cd01583">
    <property type="entry name" value="IPMI"/>
    <property type="match status" value="1"/>
</dbReference>
<dbReference type="PROSITE" id="PS00450">
    <property type="entry name" value="ACONITASE_1"/>
    <property type="match status" value="1"/>
</dbReference>
<dbReference type="InterPro" id="IPR001030">
    <property type="entry name" value="Acoase/IPM_deHydtase_lsu_aba"/>
</dbReference>
<comment type="subunit">
    <text evidence="4 13">Heterodimer of LeuC and LeuD.</text>
</comment>
<dbReference type="PRINTS" id="PR00415">
    <property type="entry name" value="ACONITASE"/>
</dbReference>
<comment type="cofactor">
    <cofactor evidence="13">
        <name>[4Fe-4S] cluster</name>
        <dbReference type="ChEBI" id="CHEBI:49883"/>
    </cofactor>
    <text evidence="13">Binds 1 [4Fe-4S] cluster per subunit.</text>
</comment>
<dbReference type="AlphaFoldDB" id="A0A0Q0CUL0"/>